<evidence type="ECO:0000256" key="3">
    <source>
        <dbReference type="ARBA" id="ARBA00022475"/>
    </source>
</evidence>
<feature type="transmembrane region" description="Helical" evidence="7">
    <location>
        <begin position="179"/>
        <end position="197"/>
    </location>
</feature>
<keyword evidence="10" id="KW-1185">Reference proteome</keyword>
<protein>
    <submittedName>
        <fullName evidence="9">MFS transporter</fullName>
    </submittedName>
</protein>
<evidence type="ECO:0000256" key="7">
    <source>
        <dbReference type="SAM" id="Phobius"/>
    </source>
</evidence>
<keyword evidence="2" id="KW-0813">Transport</keyword>
<evidence type="ECO:0000313" key="9">
    <source>
        <dbReference type="EMBL" id="MEX6429748.1"/>
    </source>
</evidence>
<keyword evidence="4 7" id="KW-0812">Transmembrane</keyword>
<dbReference type="PROSITE" id="PS50850">
    <property type="entry name" value="MFS"/>
    <property type="match status" value="1"/>
</dbReference>
<dbReference type="EMBL" id="JBFSHR010000024">
    <property type="protein sequence ID" value="MEX6429748.1"/>
    <property type="molecule type" value="Genomic_DNA"/>
</dbReference>
<dbReference type="RefSeq" id="WP_298341322.1">
    <property type="nucleotide sequence ID" value="NZ_JBFSHR010000024.1"/>
</dbReference>
<dbReference type="Gene3D" id="1.20.1250.20">
    <property type="entry name" value="MFS general substrate transporter like domains"/>
    <property type="match status" value="2"/>
</dbReference>
<organism evidence="9 10">
    <name type="scientific">Ferrimicrobium acidiphilum</name>
    <dbReference type="NCBI Taxonomy" id="121039"/>
    <lineage>
        <taxon>Bacteria</taxon>
        <taxon>Bacillati</taxon>
        <taxon>Actinomycetota</taxon>
        <taxon>Acidimicrobiia</taxon>
        <taxon>Acidimicrobiales</taxon>
        <taxon>Acidimicrobiaceae</taxon>
        <taxon>Ferrimicrobium</taxon>
    </lineage>
</organism>
<sequence length="571" mass="60640">MATNELHNDHYKWIALSNTTLGVLLVAINESILIIALPAIFRGIKLNPLIPSNSFYLLWILLGFMLVTAVLVVTLGRIGDIYGRVRMYNLGFAIFTVFSILLSVNWLHGQPAGAFIIGMRLGQGVGGAFLFANSSAILTDAFPHNQRGLALGINNIAGIAGAFIGLVVGGLLAPIDWRLVFIVSAPIGLAGTIWAYLKLRDNGVRTPAKIDWLGNALFAVGLTVLLVGITYGIEPYGGAAMGWGSPKVLTELAAGVILLVAFVIAETKVKYPMFRIQLFKIRAFSAGNLASLLAAIGRGGLMFIFVMWLQGIWLPLHGYRFSVTPLWAGIYMLPLTLGFLIAGPASGVLSDKFGARPFATTGMALAALSFVGFDLLPINFSYLPFALLMLGNGLAMGLFASPNRAAVMNSLPPDQRGAGAGMSGVFQNAAMVLSMGIFFTLMISGIASDLPNALYHGLVTNSVPSSVALKVSHLPPISSLFAALLGYDPIKSILGVSFLSHLPAHSAAVLSGRRFFPTLLSKPFSDGLNLAFLFGAIACVLAGIASLLRGKRYVHGQDHMVEPRADEPVAD</sequence>
<feature type="transmembrane region" description="Helical" evidence="7">
    <location>
        <begin position="112"/>
        <end position="132"/>
    </location>
</feature>
<feature type="transmembrane region" description="Helical" evidence="7">
    <location>
        <begin position="357"/>
        <end position="376"/>
    </location>
</feature>
<feature type="transmembrane region" description="Helical" evidence="7">
    <location>
        <begin position="87"/>
        <end position="106"/>
    </location>
</feature>
<evidence type="ECO:0000256" key="6">
    <source>
        <dbReference type="ARBA" id="ARBA00023136"/>
    </source>
</evidence>
<dbReference type="Proteomes" id="UP001560267">
    <property type="component" value="Unassembled WGS sequence"/>
</dbReference>
<evidence type="ECO:0000256" key="5">
    <source>
        <dbReference type="ARBA" id="ARBA00022989"/>
    </source>
</evidence>
<evidence type="ECO:0000259" key="8">
    <source>
        <dbReference type="PROSITE" id="PS50850"/>
    </source>
</evidence>
<feature type="transmembrane region" description="Helical" evidence="7">
    <location>
        <begin position="425"/>
        <end position="447"/>
    </location>
</feature>
<name>A0ABV3Y5E9_9ACTN</name>
<feature type="transmembrane region" description="Helical" evidence="7">
    <location>
        <begin position="286"/>
        <end position="309"/>
    </location>
</feature>
<comment type="subcellular location">
    <subcellularLocation>
        <location evidence="1">Cell membrane</location>
        <topology evidence="1">Multi-pass membrane protein</topology>
    </subcellularLocation>
</comment>
<evidence type="ECO:0000256" key="2">
    <source>
        <dbReference type="ARBA" id="ARBA00022448"/>
    </source>
</evidence>
<feature type="transmembrane region" description="Helical" evidence="7">
    <location>
        <begin position="21"/>
        <end position="44"/>
    </location>
</feature>
<gene>
    <name evidence="9" type="ORF">AB6A68_07835</name>
</gene>
<evidence type="ECO:0000313" key="10">
    <source>
        <dbReference type="Proteomes" id="UP001560267"/>
    </source>
</evidence>
<proteinExistence type="predicted"/>
<feature type="transmembrane region" description="Helical" evidence="7">
    <location>
        <begin position="56"/>
        <end position="75"/>
    </location>
</feature>
<feature type="transmembrane region" description="Helical" evidence="7">
    <location>
        <begin position="528"/>
        <end position="548"/>
    </location>
</feature>
<feature type="transmembrane region" description="Helical" evidence="7">
    <location>
        <begin position="153"/>
        <end position="173"/>
    </location>
</feature>
<reference evidence="9 10" key="1">
    <citation type="submission" date="2024-07" db="EMBL/GenBank/DDBJ databases">
        <title>Draft Genome Sequence of Ferrimicrobium acidiphilum Strain YE2023, Isolated from a Pulp of Bioleach Reactor.</title>
        <authorList>
            <person name="Elkina Y.A."/>
            <person name="Bulaeva A.G."/>
            <person name="Beletsky A.V."/>
            <person name="Mardanov A.V."/>
        </authorList>
    </citation>
    <scope>NUCLEOTIDE SEQUENCE [LARGE SCALE GENOMIC DNA]</scope>
    <source>
        <strain evidence="9 10">YE2023</strain>
    </source>
</reference>
<feature type="transmembrane region" description="Helical" evidence="7">
    <location>
        <begin position="329"/>
        <end position="350"/>
    </location>
</feature>
<keyword evidence="3" id="KW-1003">Cell membrane</keyword>
<feature type="transmembrane region" description="Helical" evidence="7">
    <location>
        <begin position="248"/>
        <end position="265"/>
    </location>
</feature>
<dbReference type="InterPro" id="IPR011701">
    <property type="entry name" value="MFS"/>
</dbReference>
<keyword evidence="5 7" id="KW-1133">Transmembrane helix</keyword>
<evidence type="ECO:0000256" key="1">
    <source>
        <dbReference type="ARBA" id="ARBA00004651"/>
    </source>
</evidence>
<feature type="domain" description="Major facilitator superfamily (MFS) profile" evidence="8">
    <location>
        <begin position="15"/>
        <end position="554"/>
    </location>
</feature>
<feature type="transmembrane region" description="Helical" evidence="7">
    <location>
        <begin position="212"/>
        <end position="233"/>
    </location>
</feature>
<dbReference type="PANTHER" id="PTHR42718:SF46">
    <property type="entry name" value="BLR6921 PROTEIN"/>
    <property type="match status" value="1"/>
</dbReference>
<accession>A0ABV3Y5E9</accession>
<dbReference type="InterPro" id="IPR036259">
    <property type="entry name" value="MFS_trans_sf"/>
</dbReference>
<keyword evidence="6 7" id="KW-0472">Membrane</keyword>
<dbReference type="InterPro" id="IPR020846">
    <property type="entry name" value="MFS_dom"/>
</dbReference>
<dbReference type="CDD" id="cd17321">
    <property type="entry name" value="MFS_MMR_MDR_like"/>
    <property type="match status" value="1"/>
</dbReference>
<dbReference type="PANTHER" id="PTHR42718">
    <property type="entry name" value="MAJOR FACILITATOR SUPERFAMILY MULTIDRUG TRANSPORTER MFSC"/>
    <property type="match status" value="1"/>
</dbReference>
<evidence type="ECO:0000256" key="4">
    <source>
        <dbReference type="ARBA" id="ARBA00022692"/>
    </source>
</evidence>
<dbReference type="SUPFAM" id="SSF103473">
    <property type="entry name" value="MFS general substrate transporter"/>
    <property type="match status" value="1"/>
</dbReference>
<comment type="caution">
    <text evidence="9">The sequence shown here is derived from an EMBL/GenBank/DDBJ whole genome shotgun (WGS) entry which is preliminary data.</text>
</comment>
<feature type="transmembrane region" description="Helical" evidence="7">
    <location>
        <begin position="382"/>
        <end position="400"/>
    </location>
</feature>
<dbReference type="Pfam" id="PF07690">
    <property type="entry name" value="MFS_1"/>
    <property type="match status" value="1"/>
</dbReference>